<organism evidence="3">
    <name type="scientific">Terrestrivirus sp</name>
    <dbReference type="NCBI Taxonomy" id="2487775"/>
    <lineage>
        <taxon>Viruses</taxon>
        <taxon>Varidnaviria</taxon>
        <taxon>Bamfordvirae</taxon>
        <taxon>Nucleocytoviricota</taxon>
        <taxon>Megaviricetes</taxon>
        <taxon>Imitervirales</taxon>
        <taxon>Mimiviridae</taxon>
        <taxon>Klosneuvirinae</taxon>
    </lineage>
</organism>
<name>A0A3G4ZRT0_9VIRU</name>
<evidence type="ECO:0000256" key="1">
    <source>
        <dbReference type="SAM" id="MobiDB-lite"/>
    </source>
</evidence>
<accession>A0A3G4ZRT0</accession>
<feature type="compositionally biased region" description="Polar residues" evidence="1">
    <location>
        <begin position="620"/>
        <end position="649"/>
    </location>
</feature>
<evidence type="ECO:0000313" key="3">
    <source>
        <dbReference type="EMBL" id="AYV76119.1"/>
    </source>
</evidence>
<evidence type="ECO:0000259" key="2">
    <source>
        <dbReference type="Pfam" id="PF03235"/>
    </source>
</evidence>
<protein>
    <submittedName>
        <fullName evidence="3">DUF262 domain-containing protein</fullName>
    </submittedName>
</protein>
<feature type="domain" description="GmrSD restriction endonucleases N-terminal" evidence="2">
    <location>
        <begin position="17"/>
        <end position="224"/>
    </location>
</feature>
<feature type="compositionally biased region" description="Acidic residues" evidence="1">
    <location>
        <begin position="598"/>
        <end position="614"/>
    </location>
</feature>
<reference evidence="3" key="1">
    <citation type="submission" date="2018-10" db="EMBL/GenBank/DDBJ databases">
        <title>Hidden diversity of soil giant viruses.</title>
        <authorList>
            <person name="Schulz F."/>
            <person name="Alteio L."/>
            <person name="Goudeau D."/>
            <person name="Ryan E.M."/>
            <person name="Malmstrom R.R."/>
            <person name="Blanchard J."/>
            <person name="Woyke T."/>
        </authorList>
    </citation>
    <scope>NUCLEOTIDE SEQUENCE</scope>
    <source>
        <strain evidence="3">TEV1</strain>
    </source>
</reference>
<feature type="region of interest" description="Disordered" evidence="1">
    <location>
        <begin position="619"/>
        <end position="649"/>
    </location>
</feature>
<gene>
    <name evidence="3" type="ORF">Terrestrivirus4_167</name>
</gene>
<proteinExistence type="predicted"/>
<dbReference type="Pfam" id="PF03235">
    <property type="entry name" value="GmrSD_N"/>
    <property type="match status" value="1"/>
</dbReference>
<sequence>MNVFNTIKDILDAAIKGNSKKHRITVPPFQRHSVWNRDKENKLIDSIENNFLINQLTVYKMGTLNNVDTYQLIDGLQRVIAIIKYMNNPLLFEIAKNKINEWKTEFIKKNKISETIGNNLFNYWFTSEIFGNYSEILDKKYMVKYNELIKEVKNHTKSKSDEYVTKLVDQIINKSHEFSTSVRLVQDYKINVQYCDCDPEKLPEQFERMNENVQKASDVETFAASCYRYGFIDINNEEIKECVEIYFNKLNDNLTFFTIDRNNEGTTIYEYIQGLQIHLEEKFDLLETINVKNKKYLFLILQKIFGSHKLVNLAKPMMEEYKKDKFKTMEQMLIKSTEKISSQMNSMLKLKALTKTNIDANLFINIVASYYKNNCKDYEYHRDLFKLFTLYQKIIRDMPETINNNVATFYYTKIDKSDLLKMFEEYEKTFNDNKKEPSVTDKIFLRLLYSGILSYDVLETKECQIEHILPQARLKKTNEDLGIKLPINHIGNLCILDKHTNNKKQQLTLDEYMTDCKKNKIRIKELEDKYLFVSIDKLNIINDKKFNEQMYMNFVNERYQIMKKKFIEQYDNAINNNDDIYDDTDNEKIINEMIDSNNYDEEINGDDDDDDIDTEIVNIPSKQSLKTSTKPTINSPKKPTTSTKYGNTKNKLAMSFN</sequence>
<dbReference type="EMBL" id="MK071982">
    <property type="protein sequence ID" value="AYV76119.1"/>
    <property type="molecule type" value="Genomic_DNA"/>
</dbReference>
<dbReference type="InterPro" id="IPR004919">
    <property type="entry name" value="GmrSD_N"/>
</dbReference>
<feature type="region of interest" description="Disordered" evidence="1">
    <location>
        <begin position="595"/>
        <end position="614"/>
    </location>
</feature>